<reference evidence="2 3" key="1">
    <citation type="submission" date="2016-10" db="EMBL/GenBank/DDBJ databases">
        <authorList>
            <person name="de Groot N.N."/>
        </authorList>
    </citation>
    <scope>NUCLEOTIDE SEQUENCE [LARGE SCALE GENOMIC DNA]</scope>
    <source>
        <strain evidence="2 3">NP_1H</strain>
    </source>
</reference>
<dbReference type="GO" id="GO:0016757">
    <property type="term" value="F:glycosyltransferase activity"/>
    <property type="evidence" value="ECO:0007669"/>
    <property type="project" value="UniProtKB-ARBA"/>
</dbReference>
<protein>
    <submittedName>
        <fullName evidence="2">UDP-glucoronosyl and UDP-glucosyl transferase</fullName>
    </submittedName>
</protein>
<dbReference type="EMBL" id="FNDT01000038">
    <property type="protein sequence ID" value="SDI96528.1"/>
    <property type="molecule type" value="Genomic_DNA"/>
</dbReference>
<evidence type="ECO:0000313" key="2">
    <source>
        <dbReference type="EMBL" id="SDI96528.1"/>
    </source>
</evidence>
<dbReference type="SUPFAM" id="SSF53756">
    <property type="entry name" value="UDP-Glycosyltransferase/glycogen phosphorylase"/>
    <property type="match status" value="1"/>
</dbReference>
<name>A0A1G8PVZ0_9MICC</name>
<evidence type="ECO:0000259" key="1">
    <source>
        <dbReference type="Pfam" id="PF06722"/>
    </source>
</evidence>
<feature type="domain" description="Erythromycin biosynthesis protein CIII-like C-terminal" evidence="1">
    <location>
        <begin position="5"/>
        <end position="68"/>
    </location>
</feature>
<evidence type="ECO:0000313" key="3">
    <source>
        <dbReference type="Proteomes" id="UP000199258"/>
    </source>
</evidence>
<dbReference type="InterPro" id="IPR010610">
    <property type="entry name" value="EryCIII-like_C"/>
</dbReference>
<accession>A0A1G8PVZ0</accession>
<dbReference type="Pfam" id="PF06722">
    <property type="entry name" value="EryCIII-like_C"/>
    <property type="match status" value="1"/>
</dbReference>
<dbReference type="AlphaFoldDB" id="A0A1G8PVZ0"/>
<gene>
    <name evidence="2" type="ORF">SAMN04488693_13810</name>
</gene>
<dbReference type="OrthoDB" id="6620093at2"/>
<dbReference type="Proteomes" id="UP000199258">
    <property type="component" value="Unassembled WGS sequence"/>
</dbReference>
<sequence length="91" mass="9813">MGSPLRHGVPLVVAGQSEEKTEVCARVAWSGAGIDLRTNRAKPDDVAKAVRKVLADPSYGQHAQRIGRAIAESRGVDALVDLVENESRRRP</sequence>
<dbReference type="RefSeq" id="WP_139186325.1">
    <property type="nucleotide sequence ID" value="NZ_FNDT01000038.1"/>
</dbReference>
<organism evidence="2 3">
    <name type="scientific">Arthrobacter subterraneus</name>
    <dbReference type="NCBI Taxonomy" id="335973"/>
    <lineage>
        <taxon>Bacteria</taxon>
        <taxon>Bacillati</taxon>
        <taxon>Actinomycetota</taxon>
        <taxon>Actinomycetes</taxon>
        <taxon>Micrococcales</taxon>
        <taxon>Micrococcaceae</taxon>
        <taxon>Arthrobacter</taxon>
    </lineage>
</organism>
<keyword evidence="3" id="KW-1185">Reference proteome</keyword>
<dbReference type="STRING" id="335973.SAMN04488693_13810"/>
<keyword evidence="2" id="KW-0808">Transferase</keyword>
<proteinExistence type="predicted"/>
<dbReference type="Gene3D" id="3.40.50.2000">
    <property type="entry name" value="Glycogen Phosphorylase B"/>
    <property type="match status" value="2"/>
</dbReference>